<keyword evidence="2" id="KW-1185">Reference proteome</keyword>
<dbReference type="PATRIC" id="fig|1348662.3.peg.370"/>
<name>U3GX44_9CORY</name>
<dbReference type="Proteomes" id="UP000016943">
    <property type="component" value="Chromosome"/>
</dbReference>
<dbReference type="EMBL" id="CP006365">
    <property type="protein sequence ID" value="AGU14546.1"/>
    <property type="molecule type" value="Genomic_DNA"/>
</dbReference>
<organism evidence="1 2">
    <name type="scientific">Corynebacterium argentoratense DSM 44202</name>
    <dbReference type="NCBI Taxonomy" id="1348662"/>
    <lineage>
        <taxon>Bacteria</taxon>
        <taxon>Bacillati</taxon>
        <taxon>Actinomycetota</taxon>
        <taxon>Actinomycetes</taxon>
        <taxon>Mycobacteriales</taxon>
        <taxon>Corynebacteriaceae</taxon>
        <taxon>Corynebacterium</taxon>
    </lineage>
</organism>
<reference evidence="1 2" key="1">
    <citation type="journal article" date="2013" name="Genome Announc.">
        <title>Whole-Genome Sequence of the Clinical Strain Corynebacterium argentoratense DSM 44202, Isolated from a Human Throat Specimen.</title>
        <authorList>
            <person name="Bomholt C."/>
            <person name="Glaub A."/>
            <person name="Gravermann K."/>
            <person name="Albersmeier A."/>
            <person name="Brinkrolf K."/>
            <person name="Ruckert C."/>
            <person name="Tauch A."/>
        </authorList>
    </citation>
    <scope>NUCLEOTIDE SEQUENCE [LARGE SCALE GENOMIC DNA]</scope>
    <source>
        <strain evidence="1">DSM 44202</strain>
    </source>
</reference>
<gene>
    <name evidence="1" type="ORF">CARG_01880</name>
</gene>
<dbReference type="InterPro" id="IPR054206">
    <property type="entry name" value="DUF6912"/>
</dbReference>
<dbReference type="eggNOG" id="ENOG5032URV">
    <property type="taxonomic scope" value="Bacteria"/>
</dbReference>
<sequence>MLRSLAADKSIKAPGGWGYAVTADLERDLSDLDEDGISQYAFDEAALASLRMLATIDPEYVDADHPAGVYRRVVISCDVADRHVSPRPDLGPAIVELADAGIDAADVAAIHVDDPAALRAAGEPEGTALIKAAALAIDQADLGDEGAEIAVWNAMDVFMAWYDPSELAEVADQIYVI</sequence>
<dbReference type="HOGENOM" id="CLU_108513_0_0_11"/>
<evidence type="ECO:0000313" key="2">
    <source>
        <dbReference type="Proteomes" id="UP000016943"/>
    </source>
</evidence>
<dbReference type="Pfam" id="PF21853">
    <property type="entry name" value="DUF6912"/>
    <property type="match status" value="1"/>
</dbReference>
<dbReference type="STRING" id="1348662.CARG_01880"/>
<proteinExistence type="predicted"/>
<evidence type="ECO:0000313" key="1">
    <source>
        <dbReference type="EMBL" id="AGU14546.1"/>
    </source>
</evidence>
<protein>
    <submittedName>
        <fullName evidence="1">Uncharacterized protein</fullName>
    </submittedName>
</protein>
<dbReference type="KEGG" id="caz:CARG_01880"/>
<dbReference type="AlphaFoldDB" id="U3GX44"/>
<accession>U3GX44</accession>